<evidence type="ECO:0000256" key="11">
    <source>
        <dbReference type="ARBA" id="ARBA00022989"/>
    </source>
</evidence>
<feature type="transmembrane region" description="Helical" evidence="18">
    <location>
        <begin position="264"/>
        <end position="285"/>
    </location>
</feature>
<feature type="transmembrane region" description="Helical" evidence="18">
    <location>
        <begin position="472"/>
        <end position="490"/>
    </location>
</feature>
<feature type="transmembrane region" description="Helical" evidence="18">
    <location>
        <begin position="366"/>
        <end position="394"/>
    </location>
</feature>
<dbReference type="GO" id="GO:0015990">
    <property type="term" value="P:electron transport coupled proton transport"/>
    <property type="evidence" value="ECO:0007669"/>
    <property type="project" value="TreeGrafter"/>
</dbReference>
<evidence type="ECO:0000256" key="10">
    <source>
        <dbReference type="ARBA" id="ARBA00022982"/>
    </source>
</evidence>
<dbReference type="GO" id="GO:0005743">
    <property type="term" value="C:mitochondrial inner membrane"/>
    <property type="evidence" value="ECO:0007669"/>
    <property type="project" value="UniProtKB-SubCell"/>
</dbReference>
<feature type="transmembrane region" description="Helical" evidence="18">
    <location>
        <begin position="240"/>
        <end position="258"/>
    </location>
</feature>
<feature type="transmembrane region" description="Helical" evidence="18">
    <location>
        <begin position="210"/>
        <end position="228"/>
    </location>
</feature>
<keyword evidence="15 18" id="KW-0472">Membrane</keyword>
<feature type="transmembrane region" description="Helical" evidence="18">
    <location>
        <begin position="50"/>
        <end position="77"/>
    </location>
</feature>
<keyword evidence="12" id="KW-0520">NAD</keyword>
<feature type="transmembrane region" description="Helical" evidence="18">
    <location>
        <begin position="414"/>
        <end position="435"/>
    </location>
</feature>
<feature type="transmembrane region" description="Helical" evidence="18">
    <location>
        <begin position="111"/>
        <end position="130"/>
    </location>
</feature>
<feature type="domain" description="NADH dehydrogenase subunit 5 C-terminal" evidence="20">
    <location>
        <begin position="386"/>
        <end position="555"/>
    </location>
</feature>
<keyword evidence="10" id="KW-0249">Electron transport</keyword>
<keyword evidence="6" id="KW-0679">Respiratory chain</keyword>
<evidence type="ECO:0000256" key="1">
    <source>
        <dbReference type="ARBA" id="ARBA00003257"/>
    </source>
</evidence>
<evidence type="ECO:0000259" key="19">
    <source>
        <dbReference type="Pfam" id="PF00361"/>
    </source>
</evidence>
<keyword evidence="7 18" id="KW-0812">Transmembrane</keyword>
<evidence type="ECO:0000256" key="17">
    <source>
        <dbReference type="ARBA" id="ARBA00049551"/>
    </source>
</evidence>
<evidence type="ECO:0000259" key="20">
    <source>
        <dbReference type="Pfam" id="PF06455"/>
    </source>
</evidence>
<feature type="domain" description="NADH:quinone oxidoreductase/Mrp antiporter transmembrane" evidence="19">
    <location>
        <begin position="105"/>
        <end position="379"/>
    </location>
</feature>
<evidence type="ECO:0000256" key="2">
    <source>
        <dbReference type="ARBA" id="ARBA00004448"/>
    </source>
</evidence>
<evidence type="ECO:0000256" key="4">
    <source>
        <dbReference type="ARBA" id="ARBA00021096"/>
    </source>
</evidence>
<feature type="transmembrane region" description="Helical" evidence="18">
    <location>
        <begin position="150"/>
        <end position="170"/>
    </location>
</feature>
<dbReference type="InterPro" id="IPR010934">
    <property type="entry name" value="NADH_DH_su5_C"/>
</dbReference>
<feature type="transmembrane region" description="Helical" evidence="18">
    <location>
        <begin position="538"/>
        <end position="557"/>
    </location>
</feature>
<keyword evidence="9" id="KW-1278">Translocase</keyword>
<sequence>MFINLYIYSFIMFKLFLIFLLMSFMMMYLNMSWMLEWMMFNFNSINVEIFILLDWMSVLFISVVMLISSMIMLYSMIYMEGEIFLSRFIKLVILFVLSMVLMVMSPNLISILFGWDGLGLISYCLVIFYQNYMSFNSGMVTVLCNRIGDIGLLMAIGLMFTYGSWSIYILNKKISLILFMIFLGGITKSAQIPFSVWLPMAMAAPTPVSALVHSSTLVTAGVYLMIRFNKIMIFSGVDKILFYISVLTMFMSGLMANFETDLKKIIALSTLSQLGLMMMILSLGLKLLAFYHLLTHAVFKSLLFMCAGIMIHLMNNNQDIRLSGKLNEFIPFTMISFYISSMALMGFPFLAGFYSKDLIMEMIYMMNLNLFMMWFIILSLSFTVSYSLRLFYYIYFGEIKSGFMYYKEDKLMNLSMLVLLMLSVMCGSLLNWMFFFDYNFTFMKFSMKMLTLIMLIFGIFIGLYFWVKDMMFIYFLSFFLSSMWYMNYMFHIIYKSLNNYGEEGFKMDKKWVEFYSKKVLLNTIEDMMIYKQGNSKGLKIYMFIFILIFMYMSMVLML</sequence>
<feature type="transmembrane region" description="Helical" evidence="18">
    <location>
        <begin position="83"/>
        <end position="104"/>
    </location>
</feature>
<comment type="subcellular location">
    <subcellularLocation>
        <location evidence="2">Mitochondrion inner membrane</location>
        <topology evidence="2">Multi-pass membrane protein</topology>
    </subcellularLocation>
</comment>
<evidence type="ECO:0000256" key="7">
    <source>
        <dbReference type="ARBA" id="ARBA00022692"/>
    </source>
</evidence>
<reference evidence="21" key="1">
    <citation type="submission" date="2019-11" db="EMBL/GenBank/DDBJ databases">
        <title>The complete mitochondrial genome of Nylanderia flavipes (Smith, 1874) (Hymenoptera; Formicidae).</title>
        <authorList>
            <person name="Park J."/>
            <person name="Xi H."/>
            <person name="Park J."/>
        </authorList>
    </citation>
    <scope>NUCLEOTIDE SEQUENCE</scope>
</reference>
<protein>
    <recommendedName>
        <fullName evidence="4">NADH-ubiquinone oxidoreductase chain 5</fullName>
        <ecNumber evidence="3">7.1.1.2</ecNumber>
    </recommendedName>
    <alternativeName>
        <fullName evidence="16">NADH dehydrogenase subunit 5</fullName>
    </alternativeName>
</protein>
<keyword evidence="14 21" id="KW-0496">Mitochondrion</keyword>
<dbReference type="EMBL" id="MN654113">
    <property type="protein sequence ID" value="QGW36350.1"/>
    <property type="molecule type" value="Genomic_DNA"/>
</dbReference>
<feature type="transmembrane region" description="Helical" evidence="18">
    <location>
        <begin position="447"/>
        <end position="466"/>
    </location>
</feature>
<geneLocation type="mitochondrion" evidence="21"/>
<evidence type="ECO:0000256" key="6">
    <source>
        <dbReference type="ARBA" id="ARBA00022660"/>
    </source>
</evidence>
<dbReference type="Pfam" id="PF00361">
    <property type="entry name" value="Proton_antipo_M"/>
    <property type="match status" value="1"/>
</dbReference>
<dbReference type="PRINTS" id="PR01434">
    <property type="entry name" value="NADHDHGNASE5"/>
</dbReference>
<evidence type="ECO:0000256" key="15">
    <source>
        <dbReference type="ARBA" id="ARBA00023136"/>
    </source>
</evidence>
<comment type="catalytic activity">
    <reaction evidence="17">
        <text>a ubiquinone + NADH + 5 H(+)(in) = a ubiquinol + NAD(+) + 4 H(+)(out)</text>
        <dbReference type="Rhea" id="RHEA:29091"/>
        <dbReference type="Rhea" id="RHEA-COMP:9565"/>
        <dbReference type="Rhea" id="RHEA-COMP:9566"/>
        <dbReference type="ChEBI" id="CHEBI:15378"/>
        <dbReference type="ChEBI" id="CHEBI:16389"/>
        <dbReference type="ChEBI" id="CHEBI:17976"/>
        <dbReference type="ChEBI" id="CHEBI:57540"/>
        <dbReference type="ChEBI" id="CHEBI:57945"/>
        <dbReference type="EC" id="7.1.1.2"/>
    </reaction>
</comment>
<evidence type="ECO:0000256" key="18">
    <source>
        <dbReference type="SAM" id="Phobius"/>
    </source>
</evidence>
<evidence type="ECO:0000256" key="9">
    <source>
        <dbReference type="ARBA" id="ARBA00022967"/>
    </source>
</evidence>
<keyword evidence="5" id="KW-0813">Transport</keyword>
<keyword evidence="8" id="KW-0999">Mitochondrion inner membrane</keyword>
<comment type="function">
    <text evidence="1">Core subunit of the mitochondrial membrane respiratory chain NADH dehydrogenase (Complex I) that is believed to belong to the minimal assembly required for catalysis. Complex I functions in the transfer of electrons from NADH to the respiratory chain. The immediate electron acceptor for the enzyme is believed to be ubiquinone.</text>
</comment>
<evidence type="ECO:0000256" key="3">
    <source>
        <dbReference type="ARBA" id="ARBA00012944"/>
    </source>
</evidence>
<dbReference type="AlphaFoldDB" id="A0A6B9BL84"/>
<feature type="transmembrane region" description="Helical" evidence="18">
    <location>
        <begin position="6"/>
        <end position="29"/>
    </location>
</feature>
<evidence type="ECO:0000256" key="16">
    <source>
        <dbReference type="ARBA" id="ARBA00031027"/>
    </source>
</evidence>
<dbReference type="Pfam" id="PF06455">
    <property type="entry name" value="NADH5_C"/>
    <property type="match status" value="1"/>
</dbReference>
<evidence type="ECO:0000256" key="13">
    <source>
        <dbReference type="ARBA" id="ARBA00023075"/>
    </source>
</evidence>
<keyword evidence="11 18" id="KW-1133">Transmembrane helix</keyword>
<dbReference type="PANTHER" id="PTHR42829:SF2">
    <property type="entry name" value="NADH-UBIQUINONE OXIDOREDUCTASE CHAIN 5"/>
    <property type="match status" value="1"/>
</dbReference>
<dbReference type="PANTHER" id="PTHR42829">
    <property type="entry name" value="NADH-UBIQUINONE OXIDOREDUCTASE CHAIN 5"/>
    <property type="match status" value="1"/>
</dbReference>
<accession>A0A6B9BL84</accession>
<evidence type="ECO:0000256" key="8">
    <source>
        <dbReference type="ARBA" id="ARBA00022792"/>
    </source>
</evidence>
<evidence type="ECO:0000256" key="5">
    <source>
        <dbReference type="ARBA" id="ARBA00022448"/>
    </source>
</evidence>
<feature type="transmembrane region" description="Helical" evidence="18">
    <location>
        <begin position="297"/>
        <end position="315"/>
    </location>
</feature>
<evidence type="ECO:0000256" key="14">
    <source>
        <dbReference type="ARBA" id="ARBA00023128"/>
    </source>
</evidence>
<dbReference type="EC" id="7.1.1.2" evidence="3"/>
<evidence type="ECO:0000256" key="12">
    <source>
        <dbReference type="ARBA" id="ARBA00023027"/>
    </source>
</evidence>
<dbReference type="InterPro" id="IPR003945">
    <property type="entry name" value="NU5C-like"/>
</dbReference>
<name>A0A6B9BL84_9HYME</name>
<dbReference type="GO" id="GO:0042773">
    <property type="term" value="P:ATP synthesis coupled electron transport"/>
    <property type="evidence" value="ECO:0007669"/>
    <property type="project" value="InterPro"/>
</dbReference>
<feature type="transmembrane region" description="Helical" evidence="18">
    <location>
        <begin position="177"/>
        <end position="198"/>
    </location>
</feature>
<dbReference type="InterPro" id="IPR001750">
    <property type="entry name" value="ND/Mrp_TM"/>
</dbReference>
<dbReference type="GO" id="GO:0008137">
    <property type="term" value="F:NADH dehydrogenase (ubiquinone) activity"/>
    <property type="evidence" value="ECO:0007669"/>
    <property type="project" value="UniProtKB-EC"/>
</dbReference>
<keyword evidence="13" id="KW-0830">Ubiquinone</keyword>
<proteinExistence type="predicted"/>
<evidence type="ECO:0000313" key="21">
    <source>
        <dbReference type="EMBL" id="QGW36350.1"/>
    </source>
</evidence>
<dbReference type="GO" id="GO:0003954">
    <property type="term" value="F:NADH dehydrogenase activity"/>
    <property type="evidence" value="ECO:0007669"/>
    <property type="project" value="TreeGrafter"/>
</dbReference>
<feature type="transmembrane region" description="Helical" evidence="18">
    <location>
        <begin position="335"/>
        <end position="354"/>
    </location>
</feature>
<organism evidence="21">
    <name type="scientific">Nylanderia flavipes</name>
    <dbReference type="NCBI Taxonomy" id="67766"/>
    <lineage>
        <taxon>Eukaryota</taxon>
        <taxon>Metazoa</taxon>
        <taxon>Ecdysozoa</taxon>
        <taxon>Arthropoda</taxon>
        <taxon>Hexapoda</taxon>
        <taxon>Insecta</taxon>
        <taxon>Pterygota</taxon>
        <taxon>Neoptera</taxon>
        <taxon>Endopterygota</taxon>
        <taxon>Hymenoptera</taxon>
        <taxon>Apocrita</taxon>
        <taxon>Aculeata</taxon>
        <taxon>Formicoidea</taxon>
        <taxon>Formicidae</taxon>
        <taxon>Formicinae</taxon>
        <taxon>Nylanderia</taxon>
    </lineage>
</organism>
<gene>
    <name evidence="21" type="primary">nad5</name>
</gene>